<sequence>MIQNTTNINYNCVYIQDKSVVVSSPTGSGKTVIFELAIIRFLEMLVAPIKALCSERHEDWKNKFTVHGLKCIEITGDSEVLDYVSLITDYQLIITTPEKWDSLTKKCQEFKYQMYMVKLFLIDEVHLINDGIRGATLETIVSRIKLIPKIRPKINDFTLRFIAVSATVTNVEDIAKWLTNDQNDSAHYLKSSEDERPVKLQKIVLGYNYKTSSFKFDFDLTYKLKPLIRQYSNGRPTLIFCSTRKSVEFTCSILVKDITISLSDDKQRCINEFSKEINNKKMKEMFKFGIGFHHAGMSIKERSVVENLFCNGCLNILIATSTLAMGVNLPAHLVIIKSTEYYSFNGYKEYNECQILQMVGRAGRPQFDSTATAIIMTKTSMKV</sequence>
<comment type="caution">
    <text evidence="5">The sequence shown here is derived from an EMBL/GenBank/DDBJ whole genome shotgun (WGS) entry which is preliminary data.</text>
</comment>
<dbReference type="Pfam" id="PF00270">
    <property type="entry name" value="DEAD"/>
    <property type="match status" value="1"/>
</dbReference>
<evidence type="ECO:0000256" key="2">
    <source>
        <dbReference type="ARBA" id="ARBA00022840"/>
    </source>
</evidence>
<feature type="domain" description="Helicase ATP-binding" evidence="3">
    <location>
        <begin position="11"/>
        <end position="186"/>
    </location>
</feature>
<dbReference type="PANTHER" id="PTHR47835:SF3">
    <property type="entry name" value="HELICASE FOR MEIOSIS 1"/>
    <property type="match status" value="1"/>
</dbReference>
<dbReference type="InterPro" id="IPR011545">
    <property type="entry name" value="DEAD/DEAH_box_helicase_dom"/>
</dbReference>
<dbReference type="InterPro" id="IPR027417">
    <property type="entry name" value="P-loop_NTPase"/>
</dbReference>
<evidence type="ECO:0000259" key="3">
    <source>
        <dbReference type="PROSITE" id="PS51192"/>
    </source>
</evidence>
<accession>A0AAV0XHL2</accession>
<dbReference type="EMBL" id="CARXXK010000005">
    <property type="protein sequence ID" value="CAI6367718.1"/>
    <property type="molecule type" value="Genomic_DNA"/>
</dbReference>
<keyword evidence="2" id="KW-0067">ATP-binding</keyword>
<evidence type="ECO:0008006" key="7">
    <source>
        <dbReference type="Google" id="ProtNLM"/>
    </source>
</evidence>
<dbReference type="CDD" id="cd18795">
    <property type="entry name" value="SF2_C_Ski2"/>
    <property type="match status" value="1"/>
</dbReference>
<evidence type="ECO:0000259" key="4">
    <source>
        <dbReference type="PROSITE" id="PS51194"/>
    </source>
</evidence>
<name>A0AAV0XHL2_9HEMI</name>
<keyword evidence="6" id="KW-1185">Reference proteome</keyword>
<dbReference type="GO" id="GO:0016787">
    <property type="term" value="F:hydrolase activity"/>
    <property type="evidence" value="ECO:0007669"/>
    <property type="project" value="UniProtKB-KW"/>
</dbReference>
<dbReference type="GO" id="GO:0005524">
    <property type="term" value="F:ATP binding"/>
    <property type="evidence" value="ECO:0007669"/>
    <property type="project" value="UniProtKB-KW"/>
</dbReference>
<dbReference type="InterPro" id="IPR052247">
    <property type="entry name" value="Meiotic_Crossover_Helicase"/>
</dbReference>
<evidence type="ECO:0000313" key="6">
    <source>
        <dbReference type="Proteomes" id="UP001160148"/>
    </source>
</evidence>
<dbReference type="GO" id="GO:0043138">
    <property type="term" value="F:3'-5' DNA helicase activity"/>
    <property type="evidence" value="ECO:0007669"/>
    <property type="project" value="UniProtKB-EC"/>
</dbReference>
<protein>
    <recommendedName>
        <fullName evidence="7">ATP-dependent DNA helicase HFM1</fullName>
    </recommendedName>
</protein>
<dbReference type="Gene3D" id="3.40.50.300">
    <property type="entry name" value="P-loop containing nucleotide triphosphate hydrolases"/>
    <property type="match status" value="2"/>
</dbReference>
<dbReference type="AlphaFoldDB" id="A0AAV0XHL2"/>
<dbReference type="SUPFAM" id="SSF52540">
    <property type="entry name" value="P-loop containing nucleoside triphosphate hydrolases"/>
    <property type="match status" value="1"/>
</dbReference>
<organism evidence="5 6">
    <name type="scientific">Macrosiphum euphorbiae</name>
    <name type="common">potato aphid</name>
    <dbReference type="NCBI Taxonomy" id="13131"/>
    <lineage>
        <taxon>Eukaryota</taxon>
        <taxon>Metazoa</taxon>
        <taxon>Ecdysozoa</taxon>
        <taxon>Arthropoda</taxon>
        <taxon>Hexapoda</taxon>
        <taxon>Insecta</taxon>
        <taxon>Pterygota</taxon>
        <taxon>Neoptera</taxon>
        <taxon>Paraneoptera</taxon>
        <taxon>Hemiptera</taxon>
        <taxon>Sternorrhyncha</taxon>
        <taxon>Aphidomorpha</taxon>
        <taxon>Aphidoidea</taxon>
        <taxon>Aphididae</taxon>
        <taxon>Macrosiphini</taxon>
        <taxon>Macrosiphum</taxon>
    </lineage>
</organism>
<proteinExistence type="predicted"/>
<dbReference type="InterPro" id="IPR014001">
    <property type="entry name" value="Helicase_ATP-bd"/>
</dbReference>
<reference evidence="5 6" key="1">
    <citation type="submission" date="2023-01" db="EMBL/GenBank/DDBJ databases">
        <authorList>
            <person name="Whitehead M."/>
        </authorList>
    </citation>
    <scope>NUCLEOTIDE SEQUENCE [LARGE SCALE GENOMIC DNA]</scope>
</reference>
<dbReference type="GO" id="GO:0003676">
    <property type="term" value="F:nucleic acid binding"/>
    <property type="evidence" value="ECO:0007669"/>
    <property type="project" value="InterPro"/>
</dbReference>
<dbReference type="PANTHER" id="PTHR47835">
    <property type="entry name" value="HFM1, ATP DEPENDENT DNA HELICASE HOMOLOG"/>
    <property type="match status" value="1"/>
</dbReference>
<dbReference type="SMART" id="SM00490">
    <property type="entry name" value="HELICc"/>
    <property type="match status" value="1"/>
</dbReference>
<feature type="domain" description="Helicase C-terminal" evidence="4">
    <location>
        <begin position="223"/>
        <end position="383"/>
    </location>
</feature>
<gene>
    <name evidence="5" type="ORF">MEUPH1_LOCUS22161</name>
</gene>
<evidence type="ECO:0000313" key="5">
    <source>
        <dbReference type="EMBL" id="CAI6367718.1"/>
    </source>
</evidence>
<dbReference type="Pfam" id="PF00271">
    <property type="entry name" value="Helicase_C"/>
    <property type="match status" value="1"/>
</dbReference>
<dbReference type="PROSITE" id="PS51194">
    <property type="entry name" value="HELICASE_CTER"/>
    <property type="match status" value="1"/>
</dbReference>
<dbReference type="Proteomes" id="UP001160148">
    <property type="component" value="Unassembled WGS sequence"/>
</dbReference>
<dbReference type="PROSITE" id="PS51192">
    <property type="entry name" value="HELICASE_ATP_BIND_1"/>
    <property type="match status" value="1"/>
</dbReference>
<keyword evidence="1" id="KW-0547">Nucleotide-binding</keyword>
<dbReference type="SMART" id="SM00487">
    <property type="entry name" value="DEXDc"/>
    <property type="match status" value="1"/>
</dbReference>
<dbReference type="InterPro" id="IPR001650">
    <property type="entry name" value="Helicase_C-like"/>
</dbReference>
<evidence type="ECO:0000256" key="1">
    <source>
        <dbReference type="ARBA" id="ARBA00022741"/>
    </source>
</evidence>